<accession>A0ABT1XNL5</accession>
<dbReference type="EMBL" id="JANKHH010000003">
    <property type="protein sequence ID" value="MCR2833254.1"/>
    <property type="molecule type" value="Genomic_DNA"/>
</dbReference>
<comment type="caution">
    <text evidence="2">The sequence shown here is derived from an EMBL/GenBank/DDBJ whole genome shotgun (WGS) entry which is preliminary data.</text>
</comment>
<evidence type="ECO:0008006" key="4">
    <source>
        <dbReference type="Google" id="ProtNLM"/>
    </source>
</evidence>
<feature type="transmembrane region" description="Helical" evidence="1">
    <location>
        <begin position="7"/>
        <end position="28"/>
    </location>
</feature>
<proteinExistence type="predicted"/>
<evidence type="ECO:0000313" key="3">
    <source>
        <dbReference type="Proteomes" id="UP001206067"/>
    </source>
</evidence>
<dbReference type="Proteomes" id="UP001206067">
    <property type="component" value="Unassembled WGS sequence"/>
</dbReference>
<protein>
    <recommendedName>
        <fullName evidence="4">DUF4189 domain-containing protein</fullName>
    </recommendedName>
</protein>
<evidence type="ECO:0000313" key="2">
    <source>
        <dbReference type="EMBL" id="MCR2833254.1"/>
    </source>
</evidence>
<dbReference type="RefSeq" id="WP_257595022.1">
    <property type="nucleotide sequence ID" value="NZ_JANKHH010000003.1"/>
</dbReference>
<keyword evidence="1" id="KW-0472">Membrane</keyword>
<feature type="transmembrane region" description="Helical" evidence="1">
    <location>
        <begin position="40"/>
        <end position="58"/>
    </location>
</feature>
<keyword evidence="1" id="KW-1133">Transmembrane helix</keyword>
<keyword evidence="1" id="KW-0812">Transmembrane</keyword>
<gene>
    <name evidence="2" type="ORF">NSO95_04805</name>
</gene>
<sequence length="184" mass="20283">MWGLRIEYALFAGLAAAIIGLILKYLGYQHPATGPDRPRYRPYLIALSGILFVGLLYLQARTGRGLDQHLGCAIFGCETQPLNNGGSPVEVRDESAFSSCVRELKAQFTCEGFLEYASRSDTVILRNDPRNYTLDEPIELAVAIAQTKLIVGDQNYNACQIFEESVRESCKTLSNVGQSDLGSR</sequence>
<name>A0ABT1XNL5_9SPHN</name>
<evidence type="ECO:0000256" key="1">
    <source>
        <dbReference type="SAM" id="Phobius"/>
    </source>
</evidence>
<keyword evidence="3" id="KW-1185">Reference proteome</keyword>
<organism evidence="2 3">
    <name type="scientific">Parerythrobacter lacustris</name>
    <dbReference type="NCBI Taxonomy" id="2969984"/>
    <lineage>
        <taxon>Bacteria</taxon>
        <taxon>Pseudomonadati</taxon>
        <taxon>Pseudomonadota</taxon>
        <taxon>Alphaproteobacteria</taxon>
        <taxon>Sphingomonadales</taxon>
        <taxon>Erythrobacteraceae</taxon>
        <taxon>Parerythrobacter</taxon>
    </lineage>
</organism>
<reference evidence="2 3" key="1">
    <citation type="submission" date="2022-08" db="EMBL/GenBank/DDBJ databases">
        <title>Polyphasic taxonomy analysis of Qipengyuania sp.RS5-5.</title>
        <authorList>
            <person name="Xamxidin M."/>
            <person name="Wu M."/>
        </authorList>
    </citation>
    <scope>NUCLEOTIDE SEQUENCE [LARGE SCALE GENOMIC DNA]</scope>
    <source>
        <strain evidence="2 3">RS5-5</strain>
    </source>
</reference>